<evidence type="ECO:0000313" key="2">
    <source>
        <dbReference type="EMBL" id="KAK4219017.1"/>
    </source>
</evidence>
<proteinExistence type="predicted"/>
<evidence type="ECO:0000256" key="1">
    <source>
        <dbReference type="SAM" id="MobiDB-lite"/>
    </source>
</evidence>
<keyword evidence="3" id="KW-1185">Reference proteome</keyword>
<dbReference type="EMBL" id="MU858050">
    <property type="protein sequence ID" value="KAK4219017.1"/>
    <property type="molecule type" value="Genomic_DNA"/>
</dbReference>
<feature type="compositionally biased region" description="Polar residues" evidence="1">
    <location>
        <begin position="176"/>
        <end position="185"/>
    </location>
</feature>
<accession>A0AAN6YLS1</accession>
<name>A0AAN6YLS1_9PEZI</name>
<comment type="caution">
    <text evidence="2">The sequence shown here is derived from an EMBL/GenBank/DDBJ whole genome shotgun (WGS) entry which is preliminary data.</text>
</comment>
<sequence length="280" mass="31143">MLSPSSNTPGFPLMQISFRADPVKYVVFFKNTHIGRRGYPSTRQAPVRSRVRKPGRTARAMTFLENNNDRLEAAETIAVTSNMTVAETSRDTLDAGISSPKDIIPIAALSIQDNADYIPEKGTSERQRFDEVAGAAKENGGQAATGSSHKDSTRRNLSNMLGTPRNADKELELTNGRESSLSGTPPSAEGYRDEMMAQWLVNGPWPSGPSFDSDSLSEEARRRRDIASFRQSECIEYCFLDIRMSLFTFFDMARRFWQSSLRKSPESLLVALGGRVFGPW</sequence>
<dbReference type="AlphaFoldDB" id="A0AAN6YLS1"/>
<reference evidence="2" key="1">
    <citation type="journal article" date="2023" name="Mol. Phylogenet. Evol.">
        <title>Genome-scale phylogeny and comparative genomics of the fungal order Sordariales.</title>
        <authorList>
            <person name="Hensen N."/>
            <person name="Bonometti L."/>
            <person name="Westerberg I."/>
            <person name="Brannstrom I.O."/>
            <person name="Guillou S."/>
            <person name="Cros-Aarteil S."/>
            <person name="Calhoun S."/>
            <person name="Haridas S."/>
            <person name="Kuo A."/>
            <person name="Mondo S."/>
            <person name="Pangilinan J."/>
            <person name="Riley R."/>
            <person name="LaButti K."/>
            <person name="Andreopoulos B."/>
            <person name="Lipzen A."/>
            <person name="Chen C."/>
            <person name="Yan M."/>
            <person name="Daum C."/>
            <person name="Ng V."/>
            <person name="Clum A."/>
            <person name="Steindorff A."/>
            <person name="Ohm R.A."/>
            <person name="Martin F."/>
            <person name="Silar P."/>
            <person name="Natvig D.O."/>
            <person name="Lalanne C."/>
            <person name="Gautier V."/>
            <person name="Ament-Velasquez S.L."/>
            <person name="Kruys A."/>
            <person name="Hutchinson M.I."/>
            <person name="Powell A.J."/>
            <person name="Barry K."/>
            <person name="Miller A.N."/>
            <person name="Grigoriev I.V."/>
            <person name="Debuchy R."/>
            <person name="Gladieux P."/>
            <person name="Hiltunen Thoren M."/>
            <person name="Johannesson H."/>
        </authorList>
    </citation>
    <scope>NUCLEOTIDE SEQUENCE</scope>
    <source>
        <strain evidence="2">PSN293</strain>
    </source>
</reference>
<feature type="region of interest" description="Disordered" evidence="1">
    <location>
        <begin position="137"/>
        <end position="188"/>
    </location>
</feature>
<gene>
    <name evidence="2" type="ORF">QBC37DRAFT_166486</name>
</gene>
<evidence type="ECO:0000313" key="3">
    <source>
        <dbReference type="Proteomes" id="UP001301769"/>
    </source>
</evidence>
<organism evidence="2 3">
    <name type="scientific">Rhypophila decipiens</name>
    <dbReference type="NCBI Taxonomy" id="261697"/>
    <lineage>
        <taxon>Eukaryota</taxon>
        <taxon>Fungi</taxon>
        <taxon>Dikarya</taxon>
        <taxon>Ascomycota</taxon>
        <taxon>Pezizomycotina</taxon>
        <taxon>Sordariomycetes</taxon>
        <taxon>Sordariomycetidae</taxon>
        <taxon>Sordariales</taxon>
        <taxon>Naviculisporaceae</taxon>
        <taxon>Rhypophila</taxon>
    </lineage>
</organism>
<protein>
    <submittedName>
        <fullName evidence="2">Uncharacterized protein</fullName>
    </submittedName>
</protein>
<reference evidence="2" key="2">
    <citation type="submission" date="2023-05" db="EMBL/GenBank/DDBJ databases">
        <authorList>
            <consortium name="Lawrence Berkeley National Laboratory"/>
            <person name="Steindorff A."/>
            <person name="Hensen N."/>
            <person name="Bonometti L."/>
            <person name="Westerberg I."/>
            <person name="Brannstrom I.O."/>
            <person name="Guillou S."/>
            <person name="Cros-Aarteil S."/>
            <person name="Calhoun S."/>
            <person name="Haridas S."/>
            <person name="Kuo A."/>
            <person name="Mondo S."/>
            <person name="Pangilinan J."/>
            <person name="Riley R."/>
            <person name="Labutti K."/>
            <person name="Andreopoulos B."/>
            <person name="Lipzen A."/>
            <person name="Chen C."/>
            <person name="Yanf M."/>
            <person name="Daum C."/>
            <person name="Ng V."/>
            <person name="Clum A."/>
            <person name="Ohm R."/>
            <person name="Martin F."/>
            <person name="Silar P."/>
            <person name="Natvig D."/>
            <person name="Lalanne C."/>
            <person name="Gautier V."/>
            <person name="Ament-Velasquez S.L."/>
            <person name="Kruys A."/>
            <person name="Hutchinson M.I."/>
            <person name="Powell A.J."/>
            <person name="Barry K."/>
            <person name="Miller A.N."/>
            <person name="Grigoriev I.V."/>
            <person name="Debuchy R."/>
            <person name="Gladieux P."/>
            <person name="Thoren M.H."/>
            <person name="Johannesson H."/>
        </authorList>
    </citation>
    <scope>NUCLEOTIDE SEQUENCE</scope>
    <source>
        <strain evidence="2">PSN293</strain>
    </source>
</reference>
<dbReference type="Proteomes" id="UP001301769">
    <property type="component" value="Unassembled WGS sequence"/>
</dbReference>